<comment type="caution">
    <text evidence="2">The sequence shown here is derived from an EMBL/GenBank/DDBJ whole genome shotgun (WGS) entry which is preliminary data.</text>
</comment>
<feature type="compositionally biased region" description="Low complexity" evidence="1">
    <location>
        <begin position="343"/>
        <end position="374"/>
    </location>
</feature>
<feature type="compositionally biased region" description="Low complexity" evidence="1">
    <location>
        <begin position="387"/>
        <end position="414"/>
    </location>
</feature>
<accession>A0A4Q4TNA6</accession>
<dbReference type="AlphaFoldDB" id="A0A4Q4TNA6"/>
<sequence>MAVDTPRPSTSGSARASRFHEGSMNDRVSTAPPLEFLGPEEIRAYEAQFFGDPAQAAAPRKQRPVSDDSDFSLLQDQQQQPGLIKKKSFRFFARVRDALSWTSRSDDASSSSFSSSSSSSSSRPQADEEDVKRKHSSLPEPCSSSTPPASPKRPHLRQKSQSSVHVPQARGVGSDAASKAGLQHHPSVGNLSDRPTKEEIMQSYNELVASGFFKAHAIQSTRQPPPGSATFRPPHPPSSLHNQPHHPQHQTSAPAHPPLPTIPSVGSGLEQQQENEKQPQEARQTKSQPRHMPSHIALAAMMPSSPKRAPPPQPSPAAAATGPKELQRSKLTGSLKRSRSSTDDGTTSSSRSSSEVQTAARTSSSATTTTPTSPLKRVAKKLRKMPSSIAATTASMTSSAKAATAPNQAAMAAADGMVHLRHQTEKPVRLREPSPAPPEVTPTTMSSPTSKRHSKSSGFLRRSGPGKISPRRCAGGNRLPKRGRPPTPPPPAPQQFRSPSPSRPKAKAGPPVSMPLSLSVSVLAAPTSGPGCVRHGESGEPFMSLDRVPLRDSSLRGGWGGRGRARGGSGEYVAVTTSTADTNIDDIHTTTNNTHTAIETVAWVSPPKAVPRQLSILPDANRGIPSVPRIPDHYYYHQQKQPHGNTELESELVDENRMQVDWQYGQAL</sequence>
<feature type="region of interest" description="Disordered" evidence="1">
    <location>
        <begin position="101"/>
        <end position="199"/>
    </location>
</feature>
<dbReference type="Proteomes" id="UP000293360">
    <property type="component" value="Unassembled WGS sequence"/>
</dbReference>
<protein>
    <submittedName>
        <fullName evidence="2">Uncharacterized protein</fullName>
    </submittedName>
</protein>
<feature type="compositionally biased region" description="Basic and acidic residues" evidence="1">
    <location>
        <begin position="274"/>
        <end position="284"/>
    </location>
</feature>
<gene>
    <name evidence="2" type="ORF">DL764_002935</name>
</gene>
<reference evidence="2 3" key="1">
    <citation type="submission" date="2018-06" db="EMBL/GenBank/DDBJ databases">
        <title>Complete Genomes of Monosporascus.</title>
        <authorList>
            <person name="Robinson A.J."/>
            <person name="Natvig D.O."/>
        </authorList>
    </citation>
    <scope>NUCLEOTIDE SEQUENCE [LARGE SCALE GENOMIC DNA]</scope>
    <source>
        <strain evidence="2 3">CBS 110550</strain>
    </source>
</reference>
<feature type="region of interest" description="Disordered" evidence="1">
    <location>
        <begin position="48"/>
        <end position="80"/>
    </location>
</feature>
<evidence type="ECO:0000256" key="1">
    <source>
        <dbReference type="SAM" id="MobiDB-lite"/>
    </source>
</evidence>
<feature type="region of interest" description="Disordered" evidence="1">
    <location>
        <begin position="215"/>
        <end position="513"/>
    </location>
</feature>
<name>A0A4Q4TNA6_9PEZI</name>
<feature type="compositionally biased region" description="Low complexity" evidence="1">
    <location>
        <begin position="71"/>
        <end position="80"/>
    </location>
</feature>
<feature type="region of interest" description="Disordered" evidence="1">
    <location>
        <begin position="1"/>
        <end position="36"/>
    </location>
</feature>
<keyword evidence="3" id="KW-1185">Reference proteome</keyword>
<evidence type="ECO:0000313" key="3">
    <source>
        <dbReference type="Proteomes" id="UP000293360"/>
    </source>
</evidence>
<dbReference type="EMBL" id="QJNU01000115">
    <property type="protein sequence ID" value="RYP06823.1"/>
    <property type="molecule type" value="Genomic_DNA"/>
</dbReference>
<organism evidence="2 3">
    <name type="scientific">Monosporascus ibericus</name>
    <dbReference type="NCBI Taxonomy" id="155417"/>
    <lineage>
        <taxon>Eukaryota</taxon>
        <taxon>Fungi</taxon>
        <taxon>Dikarya</taxon>
        <taxon>Ascomycota</taxon>
        <taxon>Pezizomycotina</taxon>
        <taxon>Sordariomycetes</taxon>
        <taxon>Xylariomycetidae</taxon>
        <taxon>Xylariales</taxon>
        <taxon>Xylariales incertae sedis</taxon>
        <taxon>Monosporascus</taxon>
    </lineage>
</organism>
<evidence type="ECO:0000313" key="2">
    <source>
        <dbReference type="EMBL" id="RYP06823.1"/>
    </source>
</evidence>
<proteinExistence type="predicted"/>
<feature type="compositionally biased region" description="Low complexity" evidence="1">
    <location>
        <begin position="108"/>
        <end position="123"/>
    </location>
</feature>
<dbReference type="OrthoDB" id="5226996at2759"/>
<feature type="compositionally biased region" description="Basic and acidic residues" evidence="1">
    <location>
        <begin position="422"/>
        <end position="432"/>
    </location>
</feature>
<feature type="compositionally biased region" description="Pro residues" evidence="1">
    <location>
        <begin position="223"/>
        <end position="237"/>
    </location>
</feature>